<evidence type="ECO:0000256" key="9">
    <source>
        <dbReference type="ARBA" id="ARBA00023242"/>
    </source>
</evidence>
<dbReference type="GO" id="GO:0000122">
    <property type="term" value="P:negative regulation of transcription by RNA polymerase II"/>
    <property type="evidence" value="ECO:0007669"/>
    <property type="project" value="TreeGrafter"/>
</dbReference>
<dbReference type="GO" id="GO:0009755">
    <property type="term" value="P:hormone-mediated signaling pathway"/>
    <property type="evidence" value="ECO:0007669"/>
    <property type="project" value="TreeGrafter"/>
</dbReference>
<dbReference type="PRINTS" id="PR00047">
    <property type="entry name" value="STROIDFINGER"/>
</dbReference>
<dbReference type="EMBL" id="MF360855">
    <property type="protein sequence ID" value="ASL70539.1"/>
    <property type="molecule type" value="Genomic_DNA"/>
</dbReference>
<dbReference type="PANTHER" id="PTHR24082:SF473">
    <property type="entry name" value="ECDYSONE-INDUCED PROTEIN 75B, ISOFORM B"/>
    <property type="match status" value="1"/>
</dbReference>
<evidence type="ECO:0000256" key="6">
    <source>
        <dbReference type="ARBA" id="ARBA00023125"/>
    </source>
</evidence>
<dbReference type="FunFam" id="3.30.50.10:FF:000030">
    <property type="entry name" value="Nuclear Hormone Receptor family"/>
    <property type="match status" value="1"/>
</dbReference>
<dbReference type="Gene3D" id="1.10.565.10">
    <property type="entry name" value="Retinoid X Receptor"/>
    <property type="match status" value="1"/>
</dbReference>
<sequence length="462" mass="54237">MMIEFNRNENMDFFGLSDILKNKTRLSNNINANQENCGSSSNPNSPKIVENSELNKINNNELSKPKVKSQFNFGKCKVCKDKATGIHYGIPSCEGCKGFFKRSIEKNEKYVCYFGYKCVITPKQRKRCKYCRWRSCLAAGMSFEGIKMGRIPKIEKERAKFLMDDDELDEENQSNQLECVNNTNDPRVEQIRLSLKSLLNLNPSLDLFKSLNPYTLIPRTSYTELCITNSNENNIFILTLLKDRCYQLYKDFTLEYQKQYERAIRLIEKNFDCSIFSYNQTLEQVWKAFCLMTSDFTRRMVRTMKLVPGFDRFDSKDIATIVNERLFVCYGLCVTKLFLNNEFFVMLDSNTQLSKYWMEKLFTVTTSQKIFDYHAKLNSFRLTDGEIAILIPWLFCSTNLNLTNQELLKELHSYYTQVLYYELNLNQRNPDFFNELSRHLEIATDINSLVKSASFEDMVIRK</sequence>
<dbReference type="Pfam" id="PF00105">
    <property type="entry name" value="zf-C4"/>
    <property type="match status" value="1"/>
</dbReference>
<keyword evidence="3" id="KW-0863">Zinc-finger</keyword>
<evidence type="ECO:0000256" key="1">
    <source>
        <dbReference type="ARBA" id="ARBA00005993"/>
    </source>
</evidence>
<keyword evidence="9" id="KW-0539">Nucleus</keyword>
<evidence type="ECO:0000256" key="3">
    <source>
        <dbReference type="ARBA" id="ARBA00022771"/>
    </source>
</evidence>
<name>A0A221CB11_9BILA</name>
<dbReference type="CDD" id="cd06916">
    <property type="entry name" value="NR_DBD_like"/>
    <property type="match status" value="1"/>
</dbReference>
<dbReference type="PANTHER" id="PTHR24082">
    <property type="entry name" value="NUCLEAR HORMONE RECEPTOR"/>
    <property type="match status" value="1"/>
</dbReference>
<keyword evidence="7" id="KW-0804">Transcription</keyword>
<dbReference type="GO" id="GO:0000978">
    <property type="term" value="F:RNA polymerase II cis-regulatory region sequence-specific DNA binding"/>
    <property type="evidence" value="ECO:0007669"/>
    <property type="project" value="TreeGrafter"/>
</dbReference>
<dbReference type="InterPro" id="IPR035500">
    <property type="entry name" value="NHR-like_dom_sf"/>
</dbReference>
<dbReference type="GO" id="GO:0045944">
    <property type="term" value="P:positive regulation of transcription by RNA polymerase II"/>
    <property type="evidence" value="ECO:0007669"/>
    <property type="project" value="TreeGrafter"/>
</dbReference>
<evidence type="ECO:0000313" key="11">
    <source>
        <dbReference type="EMBL" id="ASL70539.1"/>
    </source>
</evidence>
<dbReference type="InterPro" id="IPR013088">
    <property type="entry name" value="Znf_NHR/GATA"/>
</dbReference>
<keyword evidence="8 11" id="KW-0675">Receptor</keyword>
<dbReference type="AlphaFoldDB" id="A0A221CB11"/>
<dbReference type="SMART" id="SM00399">
    <property type="entry name" value="ZnF_C4"/>
    <property type="match status" value="1"/>
</dbReference>
<evidence type="ECO:0000259" key="10">
    <source>
        <dbReference type="PROSITE" id="PS51030"/>
    </source>
</evidence>
<evidence type="ECO:0000256" key="2">
    <source>
        <dbReference type="ARBA" id="ARBA00022723"/>
    </source>
</evidence>
<dbReference type="GO" id="GO:0030154">
    <property type="term" value="P:cell differentiation"/>
    <property type="evidence" value="ECO:0007669"/>
    <property type="project" value="TreeGrafter"/>
</dbReference>
<proteinExistence type="inferred from homology"/>
<protein>
    <submittedName>
        <fullName evidence="11">Nuclear receptor</fullName>
    </submittedName>
</protein>
<organism evidence="11">
    <name type="scientific">Brachionus calyciflorus</name>
    <dbReference type="NCBI Taxonomy" id="104777"/>
    <lineage>
        <taxon>Eukaryota</taxon>
        <taxon>Metazoa</taxon>
        <taxon>Spiralia</taxon>
        <taxon>Gnathifera</taxon>
        <taxon>Rotifera</taxon>
        <taxon>Eurotatoria</taxon>
        <taxon>Monogononta</taxon>
        <taxon>Pseudotrocha</taxon>
        <taxon>Ploima</taxon>
        <taxon>Brachionidae</taxon>
        <taxon>Brachionus</taxon>
    </lineage>
</organism>
<dbReference type="Gene3D" id="3.30.50.10">
    <property type="entry name" value="Erythroid Transcription Factor GATA-1, subunit A"/>
    <property type="match status" value="1"/>
</dbReference>
<dbReference type="PROSITE" id="PS51030">
    <property type="entry name" value="NUCLEAR_REC_DBD_2"/>
    <property type="match status" value="1"/>
</dbReference>
<keyword evidence="4" id="KW-0862">Zinc</keyword>
<evidence type="ECO:0000256" key="5">
    <source>
        <dbReference type="ARBA" id="ARBA00023015"/>
    </source>
</evidence>
<dbReference type="SUPFAM" id="SSF57716">
    <property type="entry name" value="Glucocorticoid receptor-like (DNA-binding domain)"/>
    <property type="match status" value="1"/>
</dbReference>
<keyword evidence="6" id="KW-0238">DNA-binding</keyword>
<evidence type="ECO:0000256" key="8">
    <source>
        <dbReference type="ARBA" id="ARBA00023170"/>
    </source>
</evidence>
<reference evidence="11" key="2">
    <citation type="submission" date="2017-06" db="EMBL/GenBank/DDBJ databases">
        <authorList>
            <person name="Kim H.J."/>
            <person name="Triplett B.A."/>
        </authorList>
    </citation>
    <scope>NUCLEOTIDE SEQUENCE</scope>
</reference>
<comment type="similarity">
    <text evidence="1">Belongs to the nuclear hormone receptor family.</text>
</comment>
<dbReference type="InterPro" id="IPR001628">
    <property type="entry name" value="Znf_hrmn_rcpt"/>
</dbReference>
<dbReference type="GO" id="GO:0004879">
    <property type="term" value="F:nuclear receptor activity"/>
    <property type="evidence" value="ECO:0007669"/>
    <property type="project" value="TreeGrafter"/>
</dbReference>
<accession>A0A221CB11</accession>
<reference evidence="11" key="1">
    <citation type="journal article" date="2017" name="Gen. Comp. Endocrinol.">
        <title>Genome-wide identification of nuclear receptor (NR) genes and the evolutionary significance of the NR1O subfamily in the monogonont rotifer Brachionus spp.</title>
        <authorList>
            <person name="Kim D.H."/>
            <person name="Kim H.S."/>
            <person name="Hwang D.S."/>
            <person name="Kim H.J."/>
            <person name="Hagiwara A."/>
            <person name="Lee J.S."/>
            <person name="Jeong C.B."/>
        </authorList>
    </citation>
    <scope>NUCLEOTIDE SEQUENCE</scope>
</reference>
<dbReference type="PROSITE" id="PS00031">
    <property type="entry name" value="NUCLEAR_REC_DBD_1"/>
    <property type="match status" value="1"/>
</dbReference>
<dbReference type="GO" id="GO:0008270">
    <property type="term" value="F:zinc ion binding"/>
    <property type="evidence" value="ECO:0007669"/>
    <property type="project" value="UniProtKB-KW"/>
</dbReference>
<evidence type="ECO:0000256" key="7">
    <source>
        <dbReference type="ARBA" id="ARBA00023163"/>
    </source>
</evidence>
<dbReference type="SUPFAM" id="SSF48508">
    <property type="entry name" value="Nuclear receptor ligand-binding domain"/>
    <property type="match status" value="1"/>
</dbReference>
<keyword evidence="5" id="KW-0805">Transcription regulation</keyword>
<keyword evidence="2" id="KW-0479">Metal-binding</keyword>
<feature type="domain" description="Nuclear receptor" evidence="10">
    <location>
        <begin position="73"/>
        <end position="148"/>
    </location>
</feature>
<evidence type="ECO:0000256" key="4">
    <source>
        <dbReference type="ARBA" id="ARBA00022833"/>
    </source>
</evidence>
<dbReference type="InterPro" id="IPR050234">
    <property type="entry name" value="Nuclear_hormone_rcpt_NR1"/>
</dbReference>